<dbReference type="EMBL" id="VSRR010012875">
    <property type="protein sequence ID" value="MPC55086.1"/>
    <property type="molecule type" value="Genomic_DNA"/>
</dbReference>
<dbReference type="AlphaFoldDB" id="A0A5B7GC24"/>
<evidence type="ECO:0000313" key="2">
    <source>
        <dbReference type="Proteomes" id="UP000324222"/>
    </source>
</evidence>
<name>A0A5B7GC24_PORTR</name>
<evidence type="ECO:0000313" key="1">
    <source>
        <dbReference type="EMBL" id="MPC55086.1"/>
    </source>
</evidence>
<protein>
    <submittedName>
        <fullName evidence="1">Uncharacterized protein</fullName>
    </submittedName>
</protein>
<keyword evidence="2" id="KW-1185">Reference proteome</keyword>
<dbReference type="Proteomes" id="UP000324222">
    <property type="component" value="Unassembled WGS sequence"/>
</dbReference>
<gene>
    <name evidence="1" type="ORF">E2C01_049019</name>
</gene>
<proteinExistence type="predicted"/>
<sequence>MGNAPSRPTGLSTLPTPLTSVYRVVSPVGDLDGTPLQIYTHLDPPSTSVGVGGGVGEINVVSGAYMRYYFASTHLSGRHMCTQA</sequence>
<organism evidence="1 2">
    <name type="scientific">Portunus trituberculatus</name>
    <name type="common">Swimming crab</name>
    <name type="synonym">Neptunus trituberculatus</name>
    <dbReference type="NCBI Taxonomy" id="210409"/>
    <lineage>
        <taxon>Eukaryota</taxon>
        <taxon>Metazoa</taxon>
        <taxon>Ecdysozoa</taxon>
        <taxon>Arthropoda</taxon>
        <taxon>Crustacea</taxon>
        <taxon>Multicrustacea</taxon>
        <taxon>Malacostraca</taxon>
        <taxon>Eumalacostraca</taxon>
        <taxon>Eucarida</taxon>
        <taxon>Decapoda</taxon>
        <taxon>Pleocyemata</taxon>
        <taxon>Brachyura</taxon>
        <taxon>Eubrachyura</taxon>
        <taxon>Portunoidea</taxon>
        <taxon>Portunidae</taxon>
        <taxon>Portuninae</taxon>
        <taxon>Portunus</taxon>
    </lineage>
</organism>
<comment type="caution">
    <text evidence="1">The sequence shown here is derived from an EMBL/GenBank/DDBJ whole genome shotgun (WGS) entry which is preliminary data.</text>
</comment>
<reference evidence="1 2" key="1">
    <citation type="submission" date="2019-05" db="EMBL/GenBank/DDBJ databases">
        <title>Another draft genome of Portunus trituberculatus and its Hox gene families provides insights of decapod evolution.</title>
        <authorList>
            <person name="Jeong J.-H."/>
            <person name="Song I."/>
            <person name="Kim S."/>
            <person name="Choi T."/>
            <person name="Kim D."/>
            <person name="Ryu S."/>
            <person name="Kim W."/>
        </authorList>
    </citation>
    <scope>NUCLEOTIDE SEQUENCE [LARGE SCALE GENOMIC DNA]</scope>
    <source>
        <tissue evidence="1">Muscle</tissue>
    </source>
</reference>
<accession>A0A5B7GC24</accession>